<dbReference type="Gene3D" id="1.10.357.10">
    <property type="entry name" value="Tetracycline Repressor, domain 2"/>
    <property type="match status" value="2"/>
</dbReference>
<keyword evidence="3" id="KW-0804">Transcription</keyword>
<dbReference type="RefSeq" id="WP_123224662.1">
    <property type="nucleotide sequence ID" value="NZ_RJSF01000046.1"/>
</dbReference>
<keyword evidence="2 4" id="KW-0238">DNA-binding</keyword>
<accession>A0A3N0GIT4</accession>
<feature type="domain" description="HTH tetR-type" evidence="5">
    <location>
        <begin position="7"/>
        <end position="67"/>
    </location>
</feature>
<dbReference type="PANTHER" id="PTHR30055:SF234">
    <property type="entry name" value="HTH-TYPE TRANSCRIPTIONAL REGULATOR BETI"/>
    <property type="match status" value="1"/>
</dbReference>
<reference evidence="6 7" key="1">
    <citation type="submission" date="2018-11" db="EMBL/GenBank/DDBJ databases">
        <authorList>
            <person name="Li F."/>
        </authorList>
    </citation>
    <scope>NUCLEOTIDE SEQUENCE [LARGE SCALE GENOMIC DNA]</scope>
    <source>
        <strain evidence="6 7">Gsoil 818</strain>
    </source>
</reference>
<dbReference type="InterPro" id="IPR001647">
    <property type="entry name" value="HTH_TetR"/>
</dbReference>
<dbReference type="GO" id="GO:0003700">
    <property type="term" value="F:DNA-binding transcription factor activity"/>
    <property type="evidence" value="ECO:0007669"/>
    <property type="project" value="TreeGrafter"/>
</dbReference>
<dbReference type="PANTHER" id="PTHR30055">
    <property type="entry name" value="HTH-TYPE TRANSCRIPTIONAL REGULATOR RUTR"/>
    <property type="match status" value="1"/>
</dbReference>
<evidence type="ECO:0000259" key="5">
    <source>
        <dbReference type="PROSITE" id="PS50977"/>
    </source>
</evidence>
<organism evidence="6 7">
    <name type="scientific">Nocardioides pocheonensis</name>
    <dbReference type="NCBI Taxonomy" id="661485"/>
    <lineage>
        <taxon>Bacteria</taxon>
        <taxon>Bacillati</taxon>
        <taxon>Actinomycetota</taxon>
        <taxon>Actinomycetes</taxon>
        <taxon>Propionibacteriales</taxon>
        <taxon>Nocardioidaceae</taxon>
        <taxon>Nocardioides</taxon>
    </lineage>
</organism>
<dbReference type="InterPro" id="IPR009057">
    <property type="entry name" value="Homeodomain-like_sf"/>
</dbReference>
<evidence type="ECO:0000256" key="2">
    <source>
        <dbReference type="ARBA" id="ARBA00023125"/>
    </source>
</evidence>
<dbReference type="GO" id="GO:0000976">
    <property type="term" value="F:transcription cis-regulatory region binding"/>
    <property type="evidence" value="ECO:0007669"/>
    <property type="project" value="TreeGrafter"/>
</dbReference>
<dbReference type="Pfam" id="PF00440">
    <property type="entry name" value="TetR_N"/>
    <property type="match status" value="1"/>
</dbReference>
<name>A0A3N0GIT4_9ACTN</name>
<comment type="caution">
    <text evidence="6">The sequence shown here is derived from an EMBL/GenBank/DDBJ whole genome shotgun (WGS) entry which is preliminary data.</text>
</comment>
<feature type="DNA-binding region" description="H-T-H motif" evidence="4">
    <location>
        <begin position="30"/>
        <end position="49"/>
    </location>
</feature>
<dbReference type="SUPFAM" id="SSF46689">
    <property type="entry name" value="Homeodomain-like"/>
    <property type="match status" value="1"/>
</dbReference>
<dbReference type="InterPro" id="IPR050109">
    <property type="entry name" value="HTH-type_TetR-like_transc_reg"/>
</dbReference>
<keyword evidence="7" id="KW-1185">Reference proteome</keyword>
<protein>
    <submittedName>
        <fullName evidence="6">TetR family transcriptional regulator</fullName>
    </submittedName>
</protein>
<dbReference type="PRINTS" id="PR00455">
    <property type="entry name" value="HTHTETR"/>
</dbReference>
<dbReference type="EMBL" id="RJSF01000046">
    <property type="protein sequence ID" value="RNM12082.1"/>
    <property type="molecule type" value="Genomic_DNA"/>
</dbReference>
<evidence type="ECO:0000313" key="6">
    <source>
        <dbReference type="EMBL" id="RNM12082.1"/>
    </source>
</evidence>
<dbReference type="Proteomes" id="UP000279994">
    <property type="component" value="Unassembled WGS sequence"/>
</dbReference>
<evidence type="ECO:0000256" key="4">
    <source>
        <dbReference type="PROSITE-ProRule" id="PRU00335"/>
    </source>
</evidence>
<keyword evidence="1" id="KW-0805">Transcription regulation</keyword>
<proteinExistence type="predicted"/>
<dbReference type="PROSITE" id="PS50977">
    <property type="entry name" value="HTH_TETR_2"/>
    <property type="match status" value="1"/>
</dbReference>
<gene>
    <name evidence="6" type="ORF">EFL26_19905</name>
</gene>
<sequence length="242" mass="25975">MARLIPPDRLPAVIEAAVRVFVAHGYRRTQVQDIADVLGLAKGTLYGYAATKEALFAAAVRYGDRLEPLPDTTALPLPAPADGELAELVTGRLAAEVPDLALTKALRRQAPPRTPVEAAAELSGIVVDLYERLSRNRVAIKLVDRCAPELPELGKVWSETGRGNQMSAMEAYLDSRQRAGLFRLPGPVDLVARTTVELCVLWGVHCRFDPVPLASPSPYDDAVVATTLAAMISRSMNPTGGA</sequence>
<evidence type="ECO:0000256" key="1">
    <source>
        <dbReference type="ARBA" id="ARBA00023015"/>
    </source>
</evidence>
<dbReference type="OrthoDB" id="9805134at2"/>
<dbReference type="AlphaFoldDB" id="A0A3N0GIT4"/>
<evidence type="ECO:0000313" key="7">
    <source>
        <dbReference type="Proteomes" id="UP000279994"/>
    </source>
</evidence>
<evidence type="ECO:0000256" key="3">
    <source>
        <dbReference type="ARBA" id="ARBA00023163"/>
    </source>
</evidence>